<dbReference type="OrthoDB" id="1931567at2759"/>
<dbReference type="EMBL" id="KN833031">
    <property type="protein sequence ID" value="KIM76843.1"/>
    <property type="molecule type" value="Genomic_DNA"/>
</dbReference>
<evidence type="ECO:0000313" key="2">
    <source>
        <dbReference type="EMBL" id="KIM76843.1"/>
    </source>
</evidence>
<evidence type="ECO:0000259" key="1">
    <source>
        <dbReference type="Pfam" id="PF10597"/>
    </source>
</evidence>
<keyword evidence="3" id="KW-1185">Reference proteome</keyword>
<dbReference type="InParanoid" id="A0A0C3ASD8"/>
<dbReference type="PANTHER" id="PTHR11140">
    <property type="entry name" value="PRE-MRNA SPLICING FACTOR PRP8"/>
    <property type="match status" value="1"/>
</dbReference>
<proteinExistence type="predicted"/>
<dbReference type="GO" id="GO:0097157">
    <property type="term" value="F:pre-mRNA intronic binding"/>
    <property type="evidence" value="ECO:0007669"/>
    <property type="project" value="TreeGrafter"/>
</dbReference>
<reference evidence="2 3" key="1">
    <citation type="submission" date="2014-04" db="EMBL/GenBank/DDBJ databases">
        <authorList>
            <consortium name="DOE Joint Genome Institute"/>
            <person name="Kuo A."/>
            <person name="Tarkka M."/>
            <person name="Buscot F."/>
            <person name="Kohler A."/>
            <person name="Nagy L.G."/>
            <person name="Floudas D."/>
            <person name="Copeland A."/>
            <person name="Barry K.W."/>
            <person name="Cichocki N."/>
            <person name="Veneault-Fourrey C."/>
            <person name="LaButti K."/>
            <person name="Lindquist E.A."/>
            <person name="Lipzen A."/>
            <person name="Lundell T."/>
            <person name="Morin E."/>
            <person name="Murat C."/>
            <person name="Sun H."/>
            <person name="Tunlid A."/>
            <person name="Henrissat B."/>
            <person name="Grigoriev I.V."/>
            <person name="Hibbett D.S."/>
            <person name="Martin F."/>
            <person name="Nordberg H.P."/>
            <person name="Cantor M.N."/>
            <person name="Hua S.X."/>
        </authorList>
    </citation>
    <scope>NUCLEOTIDE SEQUENCE [LARGE SCALE GENOMIC DNA]</scope>
    <source>
        <strain evidence="2 3">F 1598</strain>
    </source>
</reference>
<dbReference type="HOGENOM" id="CLU_2513458_0_0_1"/>
<dbReference type="PANTHER" id="PTHR11140:SF0">
    <property type="entry name" value="PRE-MRNA-PROCESSING-SPLICING FACTOR 8"/>
    <property type="match status" value="1"/>
</dbReference>
<dbReference type="GO" id="GO:0030620">
    <property type="term" value="F:U2 snRNA binding"/>
    <property type="evidence" value="ECO:0007669"/>
    <property type="project" value="TreeGrafter"/>
</dbReference>
<dbReference type="GO" id="GO:0000244">
    <property type="term" value="P:spliceosomal tri-snRNP complex assembly"/>
    <property type="evidence" value="ECO:0007669"/>
    <property type="project" value="TreeGrafter"/>
</dbReference>
<dbReference type="GO" id="GO:0030623">
    <property type="term" value="F:U5 snRNA binding"/>
    <property type="evidence" value="ECO:0007669"/>
    <property type="project" value="InterPro"/>
</dbReference>
<dbReference type="Gene3D" id="3.30.43.40">
    <property type="entry name" value="Pre-mRNA-processing-splicing factor 8, U5-snRNA-binding domain"/>
    <property type="match status" value="1"/>
</dbReference>
<feature type="domain" description="Pre-mRNA-processing-splicing factor 8 U5-snRNA-binding" evidence="1">
    <location>
        <begin position="1"/>
        <end position="59"/>
    </location>
</feature>
<dbReference type="STRING" id="765440.A0A0C3ASD8"/>
<gene>
    <name evidence="2" type="ORF">PILCRDRAFT_638714</name>
</gene>
<protein>
    <recommendedName>
        <fullName evidence="1">Pre-mRNA-processing-splicing factor 8 U5-snRNA-binding domain-containing protein</fullName>
    </recommendedName>
</protein>
<sequence length="85" mass="9384">MSSGSTYTLSNVVNKWNTALIGLMTYYREAVIHTERAAGFSLVRAENKIQAGLNSRMPSGLLFSTLQRYAVDGPCAHPTLQYLMV</sequence>
<organism evidence="2 3">
    <name type="scientific">Piloderma croceum (strain F 1598)</name>
    <dbReference type="NCBI Taxonomy" id="765440"/>
    <lineage>
        <taxon>Eukaryota</taxon>
        <taxon>Fungi</taxon>
        <taxon>Dikarya</taxon>
        <taxon>Basidiomycota</taxon>
        <taxon>Agaricomycotina</taxon>
        <taxon>Agaricomycetes</taxon>
        <taxon>Agaricomycetidae</taxon>
        <taxon>Atheliales</taxon>
        <taxon>Atheliaceae</taxon>
        <taxon>Piloderma</taxon>
    </lineage>
</organism>
<dbReference type="InterPro" id="IPR042516">
    <property type="entry name" value="Prp8_U5-snRNA-bd_sf"/>
</dbReference>
<dbReference type="Pfam" id="PF10597">
    <property type="entry name" value="U5_2-snRNA_bdg"/>
    <property type="match status" value="1"/>
</dbReference>
<dbReference type="GO" id="GO:0030619">
    <property type="term" value="F:U1 snRNA binding"/>
    <property type="evidence" value="ECO:0007669"/>
    <property type="project" value="TreeGrafter"/>
</dbReference>
<evidence type="ECO:0000313" key="3">
    <source>
        <dbReference type="Proteomes" id="UP000054166"/>
    </source>
</evidence>
<dbReference type="GO" id="GO:0071013">
    <property type="term" value="C:catalytic step 2 spliceosome"/>
    <property type="evidence" value="ECO:0007669"/>
    <property type="project" value="TreeGrafter"/>
</dbReference>
<dbReference type="GO" id="GO:0005682">
    <property type="term" value="C:U5 snRNP"/>
    <property type="evidence" value="ECO:0007669"/>
    <property type="project" value="TreeGrafter"/>
</dbReference>
<dbReference type="AlphaFoldDB" id="A0A0C3ASD8"/>
<reference evidence="3" key="2">
    <citation type="submission" date="2015-01" db="EMBL/GenBank/DDBJ databases">
        <title>Evolutionary Origins and Diversification of the Mycorrhizal Mutualists.</title>
        <authorList>
            <consortium name="DOE Joint Genome Institute"/>
            <consortium name="Mycorrhizal Genomics Consortium"/>
            <person name="Kohler A."/>
            <person name="Kuo A."/>
            <person name="Nagy L.G."/>
            <person name="Floudas D."/>
            <person name="Copeland A."/>
            <person name="Barry K.W."/>
            <person name="Cichocki N."/>
            <person name="Veneault-Fourrey C."/>
            <person name="LaButti K."/>
            <person name="Lindquist E.A."/>
            <person name="Lipzen A."/>
            <person name="Lundell T."/>
            <person name="Morin E."/>
            <person name="Murat C."/>
            <person name="Riley R."/>
            <person name="Ohm R."/>
            <person name="Sun H."/>
            <person name="Tunlid A."/>
            <person name="Henrissat B."/>
            <person name="Grigoriev I.V."/>
            <person name="Hibbett D.S."/>
            <person name="Martin F."/>
        </authorList>
    </citation>
    <scope>NUCLEOTIDE SEQUENCE [LARGE SCALE GENOMIC DNA]</scope>
    <source>
        <strain evidence="3">F 1598</strain>
    </source>
</reference>
<accession>A0A0C3ASD8</accession>
<dbReference type="GO" id="GO:0017070">
    <property type="term" value="F:U6 snRNA binding"/>
    <property type="evidence" value="ECO:0007669"/>
    <property type="project" value="TreeGrafter"/>
</dbReference>
<dbReference type="InterPro" id="IPR019581">
    <property type="entry name" value="Prp8_U5-snRNA-bd"/>
</dbReference>
<dbReference type="InterPro" id="IPR027652">
    <property type="entry name" value="PRP8"/>
</dbReference>
<name>A0A0C3ASD8_PILCF</name>
<dbReference type="Proteomes" id="UP000054166">
    <property type="component" value="Unassembled WGS sequence"/>
</dbReference>